<proteinExistence type="predicted"/>
<evidence type="ECO:0000313" key="3">
    <source>
        <dbReference type="Proteomes" id="UP000069241"/>
    </source>
</evidence>
<dbReference type="KEGG" id="dfi:AXF13_09330"/>
<protein>
    <submittedName>
        <fullName evidence="2">Uncharacterized protein</fullName>
    </submittedName>
</protein>
<organism evidence="2 3">
    <name type="scientific">Desulfovibrio fairfieldensis</name>
    <dbReference type="NCBI Taxonomy" id="44742"/>
    <lineage>
        <taxon>Bacteria</taxon>
        <taxon>Pseudomonadati</taxon>
        <taxon>Thermodesulfobacteriota</taxon>
        <taxon>Desulfovibrionia</taxon>
        <taxon>Desulfovibrionales</taxon>
        <taxon>Desulfovibrionaceae</taxon>
        <taxon>Desulfovibrio</taxon>
    </lineage>
</organism>
<evidence type="ECO:0000256" key="1">
    <source>
        <dbReference type="SAM" id="MobiDB-lite"/>
    </source>
</evidence>
<evidence type="ECO:0000313" key="2">
    <source>
        <dbReference type="EMBL" id="AMD90309.1"/>
    </source>
</evidence>
<accession>A0A0X8JK85</accession>
<gene>
    <name evidence="2" type="ORF">AXF13_09330</name>
</gene>
<keyword evidence="3" id="KW-1185">Reference proteome</keyword>
<feature type="region of interest" description="Disordered" evidence="1">
    <location>
        <begin position="1"/>
        <end position="39"/>
    </location>
</feature>
<name>A0A0X8JK85_9BACT</name>
<sequence>MASEKNHQKYQKPLAPYQSAKLRPPAPVPASKLGKAGGQRRNRLTLWSFQRAVRVSELGCWDKARMRARGAGMRLGISLVDLSPGKKGQHSKTGLSQGRCIQAIPTLVQVLGGD</sequence>
<dbReference type="Proteomes" id="UP000069241">
    <property type="component" value="Chromosome"/>
</dbReference>
<dbReference type="AlphaFoldDB" id="A0A0X8JK85"/>
<dbReference type="EMBL" id="CP014229">
    <property type="protein sequence ID" value="AMD90309.1"/>
    <property type="molecule type" value="Genomic_DNA"/>
</dbReference>
<reference evidence="3" key="1">
    <citation type="submission" date="2016-02" db="EMBL/GenBank/DDBJ databases">
        <authorList>
            <person name="Holder M.E."/>
            <person name="Ajami N.J."/>
            <person name="Petrosino J.F."/>
        </authorList>
    </citation>
    <scope>NUCLEOTIDE SEQUENCE [LARGE SCALE GENOMIC DNA]</scope>
    <source>
        <strain evidence="3">CCUG 45958</strain>
    </source>
</reference>